<dbReference type="AlphaFoldDB" id="A0AAV0X2C9"/>
<reference evidence="1 2" key="1">
    <citation type="submission" date="2023-01" db="EMBL/GenBank/DDBJ databases">
        <authorList>
            <person name="Whitehead M."/>
        </authorList>
    </citation>
    <scope>NUCLEOTIDE SEQUENCE [LARGE SCALE GENOMIC DNA]</scope>
</reference>
<organism evidence="1 2">
    <name type="scientific">Macrosiphum euphorbiae</name>
    <name type="common">potato aphid</name>
    <dbReference type="NCBI Taxonomy" id="13131"/>
    <lineage>
        <taxon>Eukaryota</taxon>
        <taxon>Metazoa</taxon>
        <taxon>Ecdysozoa</taxon>
        <taxon>Arthropoda</taxon>
        <taxon>Hexapoda</taxon>
        <taxon>Insecta</taxon>
        <taxon>Pterygota</taxon>
        <taxon>Neoptera</taxon>
        <taxon>Paraneoptera</taxon>
        <taxon>Hemiptera</taxon>
        <taxon>Sternorrhyncha</taxon>
        <taxon>Aphidomorpha</taxon>
        <taxon>Aphidoidea</taxon>
        <taxon>Aphididae</taxon>
        <taxon>Macrosiphini</taxon>
        <taxon>Macrosiphum</taxon>
    </lineage>
</organism>
<proteinExistence type="predicted"/>
<protein>
    <submittedName>
        <fullName evidence="1">Uncharacterized protein</fullName>
    </submittedName>
</protein>
<name>A0AAV0X2C9_9HEMI</name>
<dbReference type="PANTHER" id="PTHR36688">
    <property type="entry name" value="ENDO/EXONUCLEASE/PHOSPHATASE DOMAIN-CONTAINING PROTEIN"/>
    <property type="match status" value="1"/>
</dbReference>
<sequence length="92" mass="10074">MSELNLAISLRKSTASGLDNISPIMLKHLLSNALAYLLSIMNNILSSNQVPPSWTSYRVIRIPKPNSNDSFRPIALFLSLFGLSTTICNAVP</sequence>
<gene>
    <name evidence="1" type="ORF">MEUPH1_LOCUS17552</name>
</gene>
<dbReference type="InterPro" id="IPR052560">
    <property type="entry name" value="RdDP_mobile_element"/>
</dbReference>
<dbReference type="EMBL" id="CARXXK010000003">
    <property type="protein sequence ID" value="CAI6362489.1"/>
    <property type="molecule type" value="Genomic_DNA"/>
</dbReference>
<evidence type="ECO:0000313" key="1">
    <source>
        <dbReference type="EMBL" id="CAI6362489.1"/>
    </source>
</evidence>
<comment type="caution">
    <text evidence="1">The sequence shown here is derived from an EMBL/GenBank/DDBJ whole genome shotgun (WGS) entry which is preliminary data.</text>
</comment>
<dbReference type="PANTHER" id="PTHR36688:SF1">
    <property type="entry name" value="ENDONUCLEASE_EXONUCLEASE_PHOSPHATASE DOMAIN-CONTAINING PROTEIN"/>
    <property type="match status" value="1"/>
</dbReference>
<accession>A0AAV0X2C9</accession>
<dbReference type="Proteomes" id="UP001160148">
    <property type="component" value="Unassembled WGS sequence"/>
</dbReference>
<keyword evidence="2" id="KW-1185">Reference proteome</keyword>
<evidence type="ECO:0000313" key="2">
    <source>
        <dbReference type="Proteomes" id="UP001160148"/>
    </source>
</evidence>